<dbReference type="InterPro" id="IPR036634">
    <property type="entry name" value="PRD_sf"/>
</dbReference>
<dbReference type="Gene3D" id="1.10.1790.10">
    <property type="entry name" value="PRD domain"/>
    <property type="match status" value="1"/>
</dbReference>
<reference evidence="3 5" key="1">
    <citation type="submission" date="2013-02" db="EMBL/GenBank/DDBJ databases">
        <title>The Genome Sequence of Enterococcus malodoratus ATCC_43197.</title>
        <authorList>
            <consortium name="The Broad Institute Genome Sequencing Platform"/>
            <consortium name="The Broad Institute Genome Sequencing Center for Infectious Disease"/>
            <person name="Earl A.M."/>
            <person name="Gilmore M.S."/>
            <person name="Lebreton F."/>
            <person name="Walker B."/>
            <person name="Young S.K."/>
            <person name="Zeng Q."/>
            <person name="Gargeya S."/>
            <person name="Fitzgerald M."/>
            <person name="Haas B."/>
            <person name="Abouelleil A."/>
            <person name="Alvarado L."/>
            <person name="Arachchi H.M."/>
            <person name="Berlin A.M."/>
            <person name="Chapman S.B."/>
            <person name="Dewar J."/>
            <person name="Goldberg J."/>
            <person name="Griggs A."/>
            <person name="Gujja S."/>
            <person name="Hansen M."/>
            <person name="Howarth C."/>
            <person name="Imamovic A."/>
            <person name="Larimer J."/>
            <person name="McCowan C."/>
            <person name="Murphy C."/>
            <person name="Neiman D."/>
            <person name="Pearson M."/>
            <person name="Priest M."/>
            <person name="Roberts A."/>
            <person name="Saif S."/>
            <person name="Shea T."/>
            <person name="Sisk P."/>
            <person name="Sykes S."/>
            <person name="Wortman J."/>
            <person name="Nusbaum C."/>
            <person name="Birren B."/>
        </authorList>
    </citation>
    <scope>NUCLEOTIDE SEQUENCE [LARGE SCALE GENOMIC DNA]</scope>
    <source>
        <strain evidence="3 5">ATCC 43197</strain>
    </source>
</reference>
<dbReference type="RefSeq" id="WP_010739744.1">
    <property type="nucleotide sequence ID" value="NZ_KB946249.1"/>
</dbReference>
<reference evidence="4 6" key="2">
    <citation type="submission" date="2013-03" db="EMBL/GenBank/DDBJ databases">
        <title>The Genome Sequence of Enterococcus malodoratus ATCC_43197 (PacBio/Illumina hybrid assembly).</title>
        <authorList>
            <consortium name="The Broad Institute Genomics Platform"/>
            <consortium name="The Broad Institute Genome Sequencing Center for Infectious Disease"/>
            <person name="Earl A."/>
            <person name="Russ C."/>
            <person name="Gilmore M."/>
            <person name="Surin D."/>
            <person name="Walker B."/>
            <person name="Young S."/>
            <person name="Zeng Q."/>
            <person name="Gargeya S."/>
            <person name="Fitzgerald M."/>
            <person name="Haas B."/>
            <person name="Abouelleil A."/>
            <person name="Allen A.W."/>
            <person name="Alvarado L."/>
            <person name="Arachchi H.M."/>
            <person name="Berlin A.M."/>
            <person name="Chapman S.B."/>
            <person name="Gainer-Dewar J."/>
            <person name="Goldberg J."/>
            <person name="Griggs A."/>
            <person name="Gujja S."/>
            <person name="Hansen M."/>
            <person name="Howarth C."/>
            <person name="Imamovic A."/>
            <person name="Ireland A."/>
            <person name="Larimer J."/>
            <person name="McCowan C."/>
            <person name="Murphy C."/>
            <person name="Pearson M."/>
            <person name="Poon T.W."/>
            <person name="Priest M."/>
            <person name="Roberts A."/>
            <person name="Saif S."/>
            <person name="Shea T."/>
            <person name="Sisk P."/>
            <person name="Sykes S."/>
            <person name="Wortman J."/>
            <person name="Nusbaum C."/>
            <person name="Birren B."/>
        </authorList>
    </citation>
    <scope>NUCLEOTIDE SEQUENCE [LARGE SCALE GENOMIC DNA]</scope>
    <source>
        <strain evidence="4 6">ATCC 43197</strain>
    </source>
</reference>
<evidence type="ECO:0000313" key="3">
    <source>
        <dbReference type="EMBL" id="EOH80827.1"/>
    </source>
</evidence>
<proteinExistence type="predicted"/>
<name>R2P982_9ENTE</name>
<dbReference type="AlphaFoldDB" id="R2P982"/>
<dbReference type="PANTHER" id="PTHR30185:SF15">
    <property type="entry name" value="CRYPTIC BETA-GLUCOSIDE BGL OPERON ANTITERMINATOR"/>
    <property type="match status" value="1"/>
</dbReference>
<dbReference type="PANTHER" id="PTHR30185">
    <property type="entry name" value="CRYPTIC BETA-GLUCOSIDE BGL OPERON ANTITERMINATOR"/>
    <property type="match status" value="1"/>
</dbReference>
<dbReference type="Proteomes" id="UP000013783">
    <property type="component" value="Unassembled WGS sequence"/>
</dbReference>
<keyword evidence="1" id="KW-0677">Repeat</keyword>
<evidence type="ECO:0000259" key="2">
    <source>
        <dbReference type="PROSITE" id="PS51372"/>
    </source>
</evidence>
<feature type="domain" description="PRD" evidence="2">
    <location>
        <begin position="117"/>
        <end position="228"/>
    </location>
</feature>
<evidence type="ECO:0000313" key="4">
    <source>
        <dbReference type="EMBL" id="EOT69336.1"/>
    </source>
</evidence>
<comment type="caution">
    <text evidence="3">The sequence shown here is derived from an EMBL/GenBank/DDBJ whole genome shotgun (WGS) entry which is preliminary data.</text>
</comment>
<evidence type="ECO:0000313" key="6">
    <source>
        <dbReference type="Proteomes" id="UP000014148"/>
    </source>
</evidence>
<dbReference type="eggNOG" id="ENOG503064Q">
    <property type="taxonomic scope" value="Bacteria"/>
</dbReference>
<dbReference type="EMBL" id="AJAK01000007">
    <property type="protein sequence ID" value="EOH80827.1"/>
    <property type="molecule type" value="Genomic_DNA"/>
</dbReference>
<feature type="domain" description="PRD" evidence="2">
    <location>
        <begin position="10"/>
        <end position="115"/>
    </location>
</feature>
<dbReference type="GO" id="GO:0006355">
    <property type="term" value="P:regulation of DNA-templated transcription"/>
    <property type="evidence" value="ECO:0007669"/>
    <property type="project" value="InterPro"/>
</dbReference>
<dbReference type="STRING" id="71451.RV07_GL001091"/>
<dbReference type="PROSITE" id="PS51372">
    <property type="entry name" value="PRD_2"/>
    <property type="match status" value="2"/>
</dbReference>
<dbReference type="PATRIC" id="fig|1158601.3.peg.841"/>
<dbReference type="OrthoDB" id="2194428at2"/>
<dbReference type="Proteomes" id="UP000014148">
    <property type="component" value="Unassembled WGS sequence"/>
</dbReference>
<gene>
    <name evidence="4" type="ORF">I585_00799</name>
    <name evidence="3" type="ORF">UAI_00868</name>
</gene>
<keyword evidence="6" id="KW-1185">Reference proteome</keyword>
<evidence type="ECO:0000313" key="5">
    <source>
        <dbReference type="Proteomes" id="UP000013783"/>
    </source>
</evidence>
<dbReference type="Pfam" id="PF00874">
    <property type="entry name" value="PRD"/>
    <property type="match status" value="1"/>
</dbReference>
<evidence type="ECO:0000256" key="1">
    <source>
        <dbReference type="ARBA" id="ARBA00022737"/>
    </source>
</evidence>
<dbReference type="EMBL" id="ASWA01000002">
    <property type="protein sequence ID" value="EOT69336.1"/>
    <property type="molecule type" value="Genomic_DNA"/>
</dbReference>
<sequence>MNPTQLMEQSATTSDRQLVRSLVTLAKQKYVLKDNFYLTNNLSYFLFNACEKIPMTYVYPVSSIEIMEKLFKTEVDFSKEAILYIEKYLQRPLKENDYLVLAESVIAANYQLDINRHEQEKFIHLIHCLLTQIAFCVSLPRTHLFTEEPRLMRHIKFLTLRILKGELDFSESNNELYFYVIEHHSREFHSANQIRVFITENFDFDLSNDEISYLALHFRELRRRYGDKNQLQ</sequence>
<dbReference type="InterPro" id="IPR011608">
    <property type="entry name" value="PRD"/>
</dbReference>
<accession>R2P982</accession>
<protein>
    <recommendedName>
        <fullName evidence="2">PRD domain-containing protein</fullName>
    </recommendedName>
</protein>
<organism evidence="3 5">
    <name type="scientific">Enterococcus malodoratus ATCC 43197</name>
    <dbReference type="NCBI Taxonomy" id="1158601"/>
    <lineage>
        <taxon>Bacteria</taxon>
        <taxon>Bacillati</taxon>
        <taxon>Bacillota</taxon>
        <taxon>Bacilli</taxon>
        <taxon>Lactobacillales</taxon>
        <taxon>Enterococcaceae</taxon>
        <taxon>Enterococcus</taxon>
    </lineage>
</organism>
<dbReference type="SUPFAM" id="SSF63520">
    <property type="entry name" value="PTS-regulatory domain, PRD"/>
    <property type="match status" value="1"/>
</dbReference>
<dbReference type="InterPro" id="IPR050661">
    <property type="entry name" value="BglG_antiterminators"/>
</dbReference>